<feature type="transmembrane region" description="Helical" evidence="9">
    <location>
        <begin position="202"/>
        <end position="221"/>
    </location>
</feature>
<dbReference type="PANTHER" id="PTHR30574">
    <property type="entry name" value="INNER MEMBRANE PROTEIN YEDE"/>
    <property type="match status" value="1"/>
</dbReference>
<dbReference type="PANTHER" id="PTHR30574:SF1">
    <property type="entry name" value="SULPHUR TRANSPORT DOMAIN-CONTAINING PROTEIN"/>
    <property type="match status" value="1"/>
</dbReference>
<dbReference type="AlphaFoldDB" id="A0A6N8DLU6"/>
<feature type="transmembrane region" description="Helical" evidence="9">
    <location>
        <begin position="15"/>
        <end position="33"/>
    </location>
</feature>
<evidence type="ECO:0000256" key="7">
    <source>
        <dbReference type="ARBA" id="ARBA00023136"/>
    </source>
</evidence>
<organism evidence="10 11">
    <name type="scientific">Rhodoblastus acidophilus</name>
    <name type="common">Rhodopseudomonas acidophila</name>
    <dbReference type="NCBI Taxonomy" id="1074"/>
    <lineage>
        <taxon>Bacteria</taxon>
        <taxon>Pseudomonadati</taxon>
        <taxon>Pseudomonadota</taxon>
        <taxon>Alphaproteobacteria</taxon>
        <taxon>Hyphomicrobiales</taxon>
        <taxon>Rhodoblastaceae</taxon>
        <taxon>Rhodoblastus</taxon>
    </lineage>
</organism>
<feature type="transmembrane region" description="Helical" evidence="9">
    <location>
        <begin position="320"/>
        <end position="339"/>
    </location>
</feature>
<evidence type="ECO:0000256" key="1">
    <source>
        <dbReference type="ARBA" id="ARBA00004429"/>
    </source>
</evidence>
<feature type="transmembrane region" description="Helical" evidence="9">
    <location>
        <begin position="165"/>
        <end position="190"/>
    </location>
</feature>
<evidence type="ECO:0000313" key="10">
    <source>
        <dbReference type="EMBL" id="MTV29744.1"/>
    </source>
</evidence>
<proteinExistence type="inferred from homology"/>
<dbReference type="InterPro" id="IPR007272">
    <property type="entry name" value="Sulf_transp_TsuA/YedE"/>
</dbReference>
<comment type="similarity">
    <text evidence="8">Belongs to the TsuA/YedE (TC 9.B.102) family.</text>
</comment>
<comment type="subcellular location">
    <subcellularLocation>
        <location evidence="1">Cell inner membrane</location>
        <topology evidence="1">Multi-pass membrane protein</topology>
    </subcellularLocation>
</comment>
<sequence>MSLDALIDRFGDRNALALGGAVLGLLFGALAQRSRFCLRAATLEVAHGQMGERLAIWLFVFSTALIATQALIVFDLFDTGTVRALNNRGSLSGAIIGGLMFGCGMTFTRACGSRMLVLSATGNLRALLAGLVFAVVAQMSRDGALSPLRAAINGLWTVDASARDLLVIFHMSHVGAILFSLCWLALAIFLARRNKLSLSNGLTAAGVGLMVAAAWAFNYAMSLSSFEMTPVHALSFTSPSADVLMYVLQPPGGGLSFDHGLIPGVFVGSFLAGLYGGDLKLEGFHDGSSMRRYIAGGCLMGFGGVLAGGCAVGAGVSGASVFASTAWIVLWSMWIGAVLTDRLVDQKRFWGVGHVVA</sequence>
<comment type="caution">
    <text evidence="10">The sequence shown here is derived from an EMBL/GenBank/DDBJ whole genome shotgun (WGS) entry which is preliminary data.</text>
</comment>
<dbReference type="RefSeq" id="WP_155444392.1">
    <property type="nucleotide sequence ID" value="NZ_JAOQNR010000001.1"/>
</dbReference>
<keyword evidence="3" id="KW-1003">Cell membrane</keyword>
<evidence type="ECO:0000256" key="3">
    <source>
        <dbReference type="ARBA" id="ARBA00022475"/>
    </source>
</evidence>
<dbReference type="EMBL" id="WNKS01000001">
    <property type="protein sequence ID" value="MTV29744.1"/>
    <property type="molecule type" value="Genomic_DNA"/>
</dbReference>
<dbReference type="Pfam" id="PF04143">
    <property type="entry name" value="Sulf_transp"/>
    <property type="match status" value="1"/>
</dbReference>
<name>A0A6N8DLU6_RHOAC</name>
<accession>A0A6N8DLU6</accession>
<evidence type="ECO:0000256" key="8">
    <source>
        <dbReference type="ARBA" id="ARBA00035655"/>
    </source>
</evidence>
<evidence type="ECO:0000256" key="4">
    <source>
        <dbReference type="ARBA" id="ARBA00022519"/>
    </source>
</evidence>
<protein>
    <submittedName>
        <fullName evidence="10">YeeE/YedE family protein</fullName>
    </submittedName>
</protein>
<evidence type="ECO:0000256" key="9">
    <source>
        <dbReference type="SAM" id="Phobius"/>
    </source>
</evidence>
<evidence type="ECO:0000256" key="2">
    <source>
        <dbReference type="ARBA" id="ARBA00022448"/>
    </source>
</evidence>
<keyword evidence="7 9" id="KW-0472">Membrane</keyword>
<evidence type="ECO:0000256" key="5">
    <source>
        <dbReference type="ARBA" id="ARBA00022692"/>
    </source>
</evidence>
<reference evidence="10 11" key="1">
    <citation type="submission" date="2019-11" db="EMBL/GenBank/DDBJ databases">
        <title>Whole-genome sequence of a Rhodoblastus acidophilus DSM 142.</title>
        <authorList>
            <person name="Kyndt J.A."/>
            <person name="Meyer T.E."/>
        </authorList>
    </citation>
    <scope>NUCLEOTIDE SEQUENCE [LARGE SCALE GENOMIC DNA]</scope>
    <source>
        <strain evidence="10 11">DSM 142</strain>
    </source>
</reference>
<feature type="transmembrane region" description="Helical" evidence="9">
    <location>
        <begin position="261"/>
        <end position="281"/>
    </location>
</feature>
<feature type="transmembrane region" description="Helical" evidence="9">
    <location>
        <begin position="54"/>
        <end position="77"/>
    </location>
</feature>
<dbReference type="OrthoDB" id="5342349at2"/>
<keyword evidence="5 9" id="KW-0812">Transmembrane</keyword>
<feature type="transmembrane region" description="Helical" evidence="9">
    <location>
        <begin position="89"/>
        <end position="108"/>
    </location>
</feature>
<feature type="transmembrane region" description="Helical" evidence="9">
    <location>
        <begin position="293"/>
        <end position="314"/>
    </location>
</feature>
<keyword evidence="4" id="KW-0997">Cell inner membrane</keyword>
<feature type="transmembrane region" description="Helical" evidence="9">
    <location>
        <begin position="115"/>
        <end position="137"/>
    </location>
</feature>
<dbReference type="Proteomes" id="UP000439113">
    <property type="component" value="Unassembled WGS sequence"/>
</dbReference>
<evidence type="ECO:0000313" key="11">
    <source>
        <dbReference type="Proteomes" id="UP000439113"/>
    </source>
</evidence>
<keyword evidence="6 9" id="KW-1133">Transmembrane helix</keyword>
<evidence type="ECO:0000256" key="6">
    <source>
        <dbReference type="ARBA" id="ARBA00022989"/>
    </source>
</evidence>
<gene>
    <name evidence="10" type="ORF">GJ654_01905</name>
</gene>
<keyword evidence="2" id="KW-0813">Transport</keyword>
<dbReference type="GO" id="GO:0005886">
    <property type="term" value="C:plasma membrane"/>
    <property type="evidence" value="ECO:0007669"/>
    <property type="project" value="UniProtKB-SubCell"/>
</dbReference>